<dbReference type="InterPro" id="IPR036322">
    <property type="entry name" value="WD40_repeat_dom_sf"/>
</dbReference>
<evidence type="ECO:0000256" key="3">
    <source>
        <dbReference type="ARBA" id="ARBA00022942"/>
    </source>
</evidence>
<comment type="similarity">
    <text evidence="4">Belongs to the WD repeat PAAF1/RPN14 family.</text>
</comment>
<dbReference type="PROSITE" id="PS00678">
    <property type="entry name" value="WD_REPEATS_1"/>
    <property type="match status" value="1"/>
</dbReference>
<dbReference type="PROSITE" id="PS50082">
    <property type="entry name" value="WD_REPEATS_2"/>
    <property type="match status" value="1"/>
</dbReference>
<dbReference type="PROSITE" id="PS50294">
    <property type="entry name" value="WD_REPEATS_REGION"/>
    <property type="match status" value="1"/>
</dbReference>
<organism evidence="6 7">
    <name type="scientific">Hypsizygus marmoreus</name>
    <name type="common">White beech mushroom</name>
    <name type="synonym">Agaricus marmoreus</name>
    <dbReference type="NCBI Taxonomy" id="39966"/>
    <lineage>
        <taxon>Eukaryota</taxon>
        <taxon>Fungi</taxon>
        <taxon>Dikarya</taxon>
        <taxon>Basidiomycota</taxon>
        <taxon>Agaricomycotina</taxon>
        <taxon>Agaricomycetes</taxon>
        <taxon>Agaricomycetidae</taxon>
        <taxon>Agaricales</taxon>
        <taxon>Tricholomatineae</taxon>
        <taxon>Lyophyllaceae</taxon>
        <taxon>Hypsizygus</taxon>
    </lineage>
</organism>
<dbReference type="PANTHER" id="PTHR19857">
    <property type="entry name" value="MITOCHONDRIAL DIVISION PROTEIN 1-RELATED"/>
    <property type="match status" value="1"/>
</dbReference>
<dbReference type="GO" id="GO:0000502">
    <property type="term" value="C:proteasome complex"/>
    <property type="evidence" value="ECO:0007669"/>
    <property type="project" value="UniProtKB-KW"/>
</dbReference>
<accession>A0A369J892</accession>
<protein>
    <submittedName>
        <fullName evidence="6">Proteasomal ATPase-associated factor 1</fullName>
    </submittedName>
</protein>
<evidence type="ECO:0000313" key="7">
    <source>
        <dbReference type="Proteomes" id="UP000076154"/>
    </source>
</evidence>
<dbReference type="SMART" id="SM00320">
    <property type="entry name" value="WD40"/>
    <property type="match status" value="4"/>
</dbReference>
<reference evidence="6" key="1">
    <citation type="submission" date="2018-04" db="EMBL/GenBank/DDBJ databases">
        <title>Whole genome sequencing of Hypsizygus marmoreus.</title>
        <authorList>
            <person name="Choi I.-G."/>
            <person name="Min B."/>
            <person name="Kim J.-G."/>
            <person name="Kim S."/>
            <person name="Oh Y.-L."/>
            <person name="Kong W.-S."/>
            <person name="Park H."/>
            <person name="Jeong J."/>
            <person name="Song E.-S."/>
        </authorList>
    </citation>
    <scope>NUCLEOTIDE SEQUENCE [LARGE SCALE GENOMIC DNA]</scope>
    <source>
        <strain evidence="6">51987-8</strain>
    </source>
</reference>
<name>A0A369J892_HYPMA</name>
<evidence type="ECO:0000256" key="1">
    <source>
        <dbReference type="ARBA" id="ARBA00022574"/>
    </source>
</evidence>
<dbReference type="Proteomes" id="UP000076154">
    <property type="component" value="Unassembled WGS sequence"/>
</dbReference>
<keyword evidence="3" id="KW-0647">Proteasome</keyword>
<dbReference type="SUPFAM" id="SSF50978">
    <property type="entry name" value="WD40 repeat-like"/>
    <property type="match status" value="1"/>
</dbReference>
<dbReference type="Pfam" id="PF00400">
    <property type="entry name" value="WD40"/>
    <property type="match status" value="3"/>
</dbReference>
<keyword evidence="1 5" id="KW-0853">WD repeat</keyword>
<dbReference type="InterPro" id="IPR001680">
    <property type="entry name" value="WD40_rpt"/>
</dbReference>
<dbReference type="OrthoDB" id="10257301at2759"/>
<dbReference type="InterPro" id="IPR051179">
    <property type="entry name" value="WD_repeat_multifunction"/>
</dbReference>
<evidence type="ECO:0000313" key="6">
    <source>
        <dbReference type="EMBL" id="RDB18148.1"/>
    </source>
</evidence>
<dbReference type="STRING" id="39966.A0A369J892"/>
<gene>
    <name evidence="6" type="primary">PAAF1</name>
    <name evidence="6" type="ORF">Hypma_000423</name>
</gene>
<dbReference type="EMBL" id="LUEZ02000106">
    <property type="protein sequence ID" value="RDB18148.1"/>
    <property type="molecule type" value="Genomic_DNA"/>
</dbReference>
<evidence type="ECO:0000256" key="4">
    <source>
        <dbReference type="ARBA" id="ARBA00038321"/>
    </source>
</evidence>
<dbReference type="Gene3D" id="2.130.10.10">
    <property type="entry name" value="YVTN repeat-like/Quinoprotein amine dehydrogenase"/>
    <property type="match status" value="2"/>
</dbReference>
<dbReference type="InterPro" id="IPR019775">
    <property type="entry name" value="WD40_repeat_CS"/>
</dbReference>
<comment type="caution">
    <text evidence="6">The sequence shown here is derived from an EMBL/GenBank/DDBJ whole genome shotgun (WGS) entry which is preliminary data.</text>
</comment>
<feature type="repeat" description="WD" evidence="5">
    <location>
        <begin position="218"/>
        <end position="259"/>
    </location>
</feature>
<proteinExistence type="inferred from homology"/>
<evidence type="ECO:0000256" key="5">
    <source>
        <dbReference type="PROSITE-ProRule" id="PRU00221"/>
    </source>
</evidence>
<sequence length="447" mass="48293">MSSSLMLPVITIDPTFPSVIQDVQNGILPSEKFWLSCYKTSQPSVHAKVIAELDEVNRDLVRLMDPMGDVEITQDREGNYKVSCRSLAIPPTRIELPIQQYLDPERSHIQHPQRITAFDVSPDTTRFATGFLDGSVFLYPTTVLSPKSQFHTPTSLTVAKPTRTTSRPHLSTVTQLQFFPSSRVLLSAGADFSLSILPADLPESTSPSGTRITPARTLRGHTRAVTATGIIGPGRNILSTSLDSTLKLWDVPSSTVIATLPAHSPILSASLGERPPVPPNGESVVLPGATDDREVPETRSKVVFCGLQDGAFEQMDLGMKRSVYTSSTGVGLTSINYSEAHHLLATGSSKGTVTLYDTRSLSVPLTSFWRNEAGIEDIAFVDGDAGRIGLAIATTDGLPYVADVVPEGPAVRAELVGGDCDPVRNVRVRGREVWSAGDDAVVRRYLF</sequence>
<dbReference type="PANTHER" id="PTHR19857:SF19">
    <property type="entry name" value="26S PROTEASOME REGULATORY SUBUNIT RPN14"/>
    <property type="match status" value="1"/>
</dbReference>
<dbReference type="InterPro" id="IPR015943">
    <property type="entry name" value="WD40/YVTN_repeat-like_dom_sf"/>
</dbReference>
<dbReference type="AlphaFoldDB" id="A0A369J892"/>
<dbReference type="InParanoid" id="A0A369J892"/>
<keyword evidence="7" id="KW-1185">Reference proteome</keyword>
<evidence type="ECO:0000256" key="2">
    <source>
        <dbReference type="ARBA" id="ARBA00022737"/>
    </source>
</evidence>
<keyword evidence="2" id="KW-0677">Repeat</keyword>